<dbReference type="InterPro" id="IPR011333">
    <property type="entry name" value="SKP1/BTB/POZ_sf"/>
</dbReference>
<dbReference type="Proteomes" id="UP000887569">
    <property type="component" value="Unplaced"/>
</dbReference>
<reference evidence="3" key="1">
    <citation type="submission" date="2022-11" db="UniProtKB">
        <authorList>
            <consortium name="WormBaseParasite"/>
        </authorList>
    </citation>
    <scope>IDENTIFICATION</scope>
</reference>
<dbReference type="AlphaFoldDB" id="A0A915B9E2"/>
<dbReference type="GO" id="GO:0006511">
    <property type="term" value="P:ubiquitin-dependent protein catabolic process"/>
    <property type="evidence" value="ECO:0007669"/>
    <property type="project" value="InterPro"/>
</dbReference>
<evidence type="ECO:0000259" key="1">
    <source>
        <dbReference type="Pfam" id="PF03931"/>
    </source>
</evidence>
<sequence length="95" mass="10547">LAHPPSCSRFVYSASAMKSETEVTQSEKRSINLLTIDGVKIRVDMDVISQSKTIRNMLTDLLIDQVEDSQPAFDLPIQLPASTMKKVSFGITSFQ</sequence>
<proteinExistence type="predicted"/>
<feature type="domain" description="SKP1 component POZ" evidence="1">
    <location>
        <begin position="30"/>
        <end position="63"/>
    </location>
</feature>
<dbReference type="InterPro" id="IPR016073">
    <property type="entry name" value="Skp1_comp_POZ"/>
</dbReference>
<evidence type="ECO:0000313" key="2">
    <source>
        <dbReference type="Proteomes" id="UP000887569"/>
    </source>
</evidence>
<organism evidence="2 3">
    <name type="scientific">Parascaris univalens</name>
    <name type="common">Nematode worm</name>
    <dbReference type="NCBI Taxonomy" id="6257"/>
    <lineage>
        <taxon>Eukaryota</taxon>
        <taxon>Metazoa</taxon>
        <taxon>Ecdysozoa</taxon>
        <taxon>Nematoda</taxon>
        <taxon>Chromadorea</taxon>
        <taxon>Rhabditida</taxon>
        <taxon>Spirurina</taxon>
        <taxon>Ascaridomorpha</taxon>
        <taxon>Ascaridoidea</taxon>
        <taxon>Ascarididae</taxon>
        <taxon>Parascaris</taxon>
    </lineage>
</organism>
<name>A0A915B9E2_PARUN</name>
<dbReference type="Pfam" id="PF03931">
    <property type="entry name" value="Skp1_POZ"/>
    <property type="match status" value="1"/>
</dbReference>
<dbReference type="Gene3D" id="3.30.710.10">
    <property type="entry name" value="Potassium Channel Kv1.1, Chain A"/>
    <property type="match status" value="1"/>
</dbReference>
<protein>
    <submittedName>
        <fullName evidence="3">SKP1 component POZ domain-containing protein</fullName>
    </submittedName>
</protein>
<dbReference type="WBParaSite" id="PgR029_g021_t03">
    <property type="protein sequence ID" value="PgR029_g021_t03"/>
    <property type="gene ID" value="PgR029_g021"/>
</dbReference>
<dbReference type="SUPFAM" id="SSF54695">
    <property type="entry name" value="POZ domain"/>
    <property type="match status" value="1"/>
</dbReference>
<accession>A0A915B9E2</accession>
<keyword evidence="2" id="KW-1185">Reference proteome</keyword>
<evidence type="ECO:0000313" key="3">
    <source>
        <dbReference type="WBParaSite" id="PgR029_g021_t03"/>
    </source>
</evidence>